<evidence type="ECO:0000313" key="1">
    <source>
        <dbReference type="EMBL" id="JAH92731.1"/>
    </source>
</evidence>
<accession>A0A0E9WR37</accession>
<dbReference type="EMBL" id="GBXM01015846">
    <property type="protein sequence ID" value="JAH92731.1"/>
    <property type="molecule type" value="Transcribed_RNA"/>
</dbReference>
<name>A0A0E9WR37_ANGAN</name>
<dbReference type="AlphaFoldDB" id="A0A0E9WR37"/>
<reference evidence="1" key="1">
    <citation type="submission" date="2014-11" db="EMBL/GenBank/DDBJ databases">
        <authorList>
            <person name="Amaro Gonzalez C."/>
        </authorList>
    </citation>
    <scope>NUCLEOTIDE SEQUENCE</scope>
</reference>
<protein>
    <submittedName>
        <fullName evidence="1">Uncharacterized protein</fullName>
    </submittedName>
</protein>
<sequence>MLLGFSLLCLVEKHFPSSRVSFLSVQEELMYLQLAVHTHFLYQQKKVLLCSV</sequence>
<proteinExistence type="predicted"/>
<reference evidence="1" key="2">
    <citation type="journal article" date="2015" name="Fish Shellfish Immunol.">
        <title>Early steps in the European eel (Anguilla anguilla)-Vibrio vulnificus interaction in the gills: Role of the RtxA13 toxin.</title>
        <authorList>
            <person name="Callol A."/>
            <person name="Pajuelo D."/>
            <person name="Ebbesson L."/>
            <person name="Teles M."/>
            <person name="MacKenzie S."/>
            <person name="Amaro C."/>
        </authorList>
    </citation>
    <scope>NUCLEOTIDE SEQUENCE</scope>
</reference>
<organism evidence="1">
    <name type="scientific">Anguilla anguilla</name>
    <name type="common">European freshwater eel</name>
    <name type="synonym">Muraena anguilla</name>
    <dbReference type="NCBI Taxonomy" id="7936"/>
    <lineage>
        <taxon>Eukaryota</taxon>
        <taxon>Metazoa</taxon>
        <taxon>Chordata</taxon>
        <taxon>Craniata</taxon>
        <taxon>Vertebrata</taxon>
        <taxon>Euteleostomi</taxon>
        <taxon>Actinopterygii</taxon>
        <taxon>Neopterygii</taxon>
        <taxon>Teleostei</taxon>
        <taxon>Anguilliformes</taxon>
        <taxon>Anguillidae</taxon>
        <taxon>Anguilla</taxon>
    </lineage>
</organism>